<keyword evidence="3" id="KW-0574">Periplasm</keyword>
<feature type="chain" id="PRO_5046929301" evidence="4">
    <location>
        <begin position="24"/>
        <end position="419"/>
    </location>
</feature>
<comment type="caution">
    <text evidence="5">The sequence shown here is derived from an EMBL/GenBank/DDBJ whole genome shotgun (WGS) entry which is preliminary data.</text>
</comment>
<proteinExistence type="inferred from homology"/>
<accession>A0ABQ6AW82</accession>
<sequence length="419" mass="45093">MRLLSRLGLALAAWLFAQGAAMADTTVKWLHIEANPAQVKIWEQVARAYEASHPGVKIEMQFLENEAYKAKLPTILQSKDRPNIIYSWAGGVLKAQIEADVLDDITDQVKGYSDTLTPAALAAFSRDGRVYGLPTALSQVGFLYNKELMAKANVDPASIKTWDDLLAAVKTLKAAGVTPIVVGGADKWPLHFYWTHLAVRIGGKPAFDTALRGENGGFAGETFQKSGELFKQLVDLQPFQNGFLGFKNPQAVGYFGDGKAAMTLAISTVYHLQRALAADKVGLGEDKIGWFDFPVVPGGKGAPSDTLGGITGWLVTKGSPKEAVDFLKFFVSKDVQTRLAGGNYIIPVVKGAEAGLNNAFMKRIAENLAKSNYHQNFYDQSLGPSVGRVVNDVTAEIAGGSMSPQDAAKAIEAAWKQGN</sequence>
<protein>
    <submittedName>
        <fullName evidence="5">ABC transporter substrate-binding protein</fullName>
    </submittedName>
</protein>
<dbReference type="InterPro" id="IPR006059">
    <property type="entry name" value="SBP"/>
</dbReference>
<comment type="similarity">
    <text evidence="2">Belongs to the bacterial solute-binding protein 1 family.</text>
</comment>
<dbReference type="Proteomes" id="UP001156905">
    <property type="component" value="Unassembled WGS sequence"/>
</dbReference>
<keyword evidence="6" id="KW-1185">Reference proteome</keyword>
<dbReference type="PANTHER" id="PTHR43649">
    <property type="entry name" value="ARABINOSE-BINDING PROTEIN-RELATED"/>
    <property type="match status" value="1"/>
</dbReference>
<evidence type="ECO:0000256" key="3">
    <source>
        <dbReference type="ARBA" id="ARBA00022764"/>
    </source>
</evidence>
<gene>
    <name evidence="5" type="ORF">GCM10007857_10910</name>
</gene>
<feature type="signal peptide" evidence="4">
    <location>
        <begin position="1"/>
        <end position="23"/>
    </location>
</feature>
<dbReference type="EMBL" id="BSOW01000003">
    <property type="protein sequence ID" value="GLR84381.1"/>
    <property type="molecule type" value="Genomic_DNA"/>
</dbReference>
<evidence type="ECO:0000313" key="6">
    <source>
        <dbReference type="Proteomes" id="UP001156905"/>
    </source>
</evidence>
<dbReference type="RefSeq" id="WP_284262005.1">
    <property type="nucleotide sequence ID" value="NZ_BSOW01000003.1"/>
</dbReference>
<reference evidence="6" key="1">
    <citation type="journal article" date="2019" name="Int. J. Syst. Evol. Microbiol.">
        <title>The Global Catalogue of Microorganisms (GCM) 10K type strain sequencing project: providing services to taxonomists for standard genome sequencing and annotation.</title>
        <authorList>
            <consortium name="The Broad Institute Genomics Platform"/>
            <consortium name="The Broad Institute Genome Sequencing Center for Infectious Disease"/>
            <person name="Wu L."/>
            <person name="Ma J."/>
        </authorList>
    </citation>
    <scope>NUCLEOTIDE SEQUENCE [LARGE SCALE GENOMIC DNA]</scope>
    <source>
        <strain evidence="6">NBRC 102520</strain>
    </source>
</reference>
<dbReference type="Pfam" id="PF01547">
    <property type="entry name" value="SBP_bac_1"/>
    <property type="match status" value="1"/>
</dbReference>
<evidence type="ECO:0000256" key="1">
    <source>
        <dbReference type="ARBA" id="ARBA00004418"/>
    </source>
</evidence>
<organism evidence="5 6">
    <name type="scientific">Bradyrhizobium iriomotense</name>
    <dbReference type="NCBI Taxonomy" id="441950"/>
    <lineage>
        <taxon>Bacteria</taxon>
        <taxon>Pseudomonadati</taxon>
        <taxon>Pseudomonadota</taxon>
        <taxon>Alphaproteobacteria</taxon>
        <taxon>Hyphomicrobiales</taxon>
        <taxon>Nitrobacteraceae</taxon>
        <taxon>Bradyrhizobium</taxon>
    </lineage>
</organism>
<evidence type="ECO:0000256" key="4">
    <source>
        <dbReference type="SAM" id="SignalP"/>
    </source>
</evidence>
<dbReference type="Gene3D" id="3.40.190.10">
    <property type="entry name" value="Periplasmic binding protein-like II"/>
    <property type="match status" value="2"/>
</dbReference>
<name>A0ABQ6AW82_9BRAD</name>
<dbReference type="SUPFAM" id="SSF53850">
    <property type="entry name" value="Periplasmic binding protein-like II"/>
    <property type="match status" value="1"/>
</dbReference>
<comment type="subcellular location">
    <subcellularLocation>
        <location evidence="1">Periplasm</location>
    </subcellularLocation>
</comment>
<keyword evidence="4" id="KW-0732">Signal</keyword>
<dbReference type="InterPro" id="IPR050490">
    <property type="entry name" value="Bact_solute-bd_prot1"/>
</dbReference>
<evidence type="ECO:0000256" key="2">
    <source>
        <dbReference type="ARBA" id="ARBA00008520"/>
    </source>
</evidence>
<dbReference type="PANTHER" id="PTHR43649:SF14">
    <property type="entry name" value="BLR3389 PROTEIN"/>
    <property type="match status" value="1"/>
</dbReference>
<evidence type="ECO:0000313" key="5">
    <source>
        <dbReference type="EMBL" id="GLR84381.1"/>
    </source>
</evidence>